<proteinExistence type="predicted"/>
<evidence type="ECO:0000313" key="1">
    <source>
        <dbReference type="EMBL" id="KAH7966096.1"/>
    </source>
</evidence>
<protein>
    <submittedName>
        <fullName evidence="1">Uncharacterized protein</fullName>
    </submittedName>
</protein>
<reference evidence="1" key="1">
    <citation type="submission" date="2020-05" db="EMBL/GenBank/DDBJ databases">
        <title>Large-scale comparative analyses of tick genomes elucidate their genetic diversity and vector capacities.</title>
        <authorList>
            <person name="Jia N."/>
            <person name="Wang J."/>
            <person name="Shi W."/>
            <person name="Du L."/>
            <person name="Sun Y."/>
            <person name="Zhan W."/>
            <person name="Jiang J."/>
            <person name="Wang Q."/>
            <person name="Zhang B."/>
            <person name="Ji P."/>
            <person name="Sakyi L.B."/>
            <person name="Cui X."/>
            <person name="Yuan T."/>
            <person name="Jiang B."/>
            <person name="Yang W."/>
            <person name="Lam T.T.-Y."/>
            <person name="Chang Q."/>
            <person name="Ding S."/>
            <person name="Wang X."/>
            <person name="Zhu J."/>
            <person name="Ruan X."/>
            <person name="Zhao L."/>
            <person name="Wei J."/>
            <person name="Que T."/>
            <person name="Du C."/>
            <person name="Cheng J."/>
            <person name="Dai P."/>
            <person name="Han X."/>
            <person name="Huang E."/>
            <person name="Gao Y."/>
            <person name="Liu J."/>
            <person name="Shao H."/>
            <person name="Ye R."/>
            <person name="Li L."/>
            <person name="Wei W."/>
            <person name="Wang X."/>
            <person name="Wang C."/>
            <person name="Yang T."/>
            <person name="Huo Q."/>
            <person name="Li W."/>
            <person name="Guo W."/>
            <person name="Chen H."/>
            <person name="Zhou L."/>
            <person name="Ni X."/>
            <person name="Tian J."/>
            <person name="Zhou Y."/>
            <person name="Sheng Y."/>
            <person name="Liu T."/>
            <person name="Pan Y."/>
            <person name="Xia L."/>
            <person name="Li J."/>
            <person name="Zhao F."/>
            <person name="Cao W."/>
        </authorList>
    </citation>
    <scope>NUCLEOTIDE SEQUENCE</scope>
    <source>
        <strain evidence="1">Dsil-2018</strain>
    </source>
</reference>
<gene>
    <name evidence="1" type="ORF">HPB49_013806</name>
</gene>
<keyword evidence="2" id="KW-1185">Reference proteome</keyword>
<dbReference type="Proteomes" id="UP000821865">
    <property type="component" value="Chromosome 2"/>
</dbReference>
<evidence type="ECO:0000313" key="2">
    <source>
        <dbReference type="Proteomes" id="UP000821865"/>
    </source>
</evidence>
<organism evidence="1 2">
    <name type="scientific">Dermacentor silvarum</name>
    <name type="common">Tick</name>
    <dbReference type="NCBI Taxonomy" id="543639"/>
    <lineage>
        <taxon>Eukaryota</taxon>
        <taxon>Metazoa</taxon>
        <taxon>Ecdysozoa</taxon>
        <taxon>Arthropoda</taxon>
        <taxon>Chelicerata</taxon>
        <taxon>Arachnida</taxon>
        <taxon>Acari</taxon>
        <taxon>Parasitiformes</taxon>
        <taxon>Ixodida</taxon>
        <taxon>Ixodoidea</taxon>
        <taxon>Ixodidae</taxon>
        <taxon>Rhipicephalinae</taxon>
        <taxon>Dermacentor</taxon>
    </lineage>
</organism>
<name>A0ACB8DDC0_DERSI</name>
<dbReference type="EMBL" id="CM023471">
    <property type="protein sequence ID" value="KAH7966096.1"/>
    <property type="molecule type" value="Genomic_DNA"/>
</dbReference>
<comment type="caution">
    <text evidence="1">The sequence shown here is derived from an EMBL/GenBank/DDBJ whole genome shotgun (WGS) entry which is preliminary data.</text>
</comment>
<sequence length="676" mass="73540">MASNLNLNFLQTNLDHSTLATECLVELVRERQLSFAIACDPYIRNNTVPGIPHHFYTFLAPENPRVVIFGTGAGCDCFPLMTGSYVVAIRVTAPSLDFVLIAAYAPPHAAIEPILDLISDCIGRCDGAMVVVAGDLNAKHSNWGGGLTDARGAAVMQLACQCDLHVLNDPTSDPTFETAYAESWIDVTLASSAMISRGHEWAVLEDLTLSDHRLVEFSFPFARPPPRKKLTFQGKADLLRQLAGEPWFGAVTRAHLRSGAALDAVLAKFYLIYTSAHARHLRNTKGGPHRANAWWTPELGSERGRVRAMRRKYQRARDPDMRAELRDVFAAARAQYRAHIRDAQECALRRYCTECSKKSIFGAPFKAAFGKARPPVVLPALRAPDGRLTSDTLSSASLLLRTQVSLDDVSTDTAEHAAVRAIAAAPAVTLMDDRPFTTEEVERALNLGKSDRTVTYRCHTGEVSAHPTLGSPQGSPISPLLWNIVISGLLDVPMPPGVAIQAYADDTVLVVPGENRAAIERTAALALQRVAEWSSRSKVTVSVPKSFFLAFPHGSAAVRGPHLKTITFGRIVGLVSAAHWRICRPCDALHRPAPCRSQLHEPAVGRMHSLARVVCRSAPRLAPRSSFWDGRALAVPAKLLAPCQPYSPAFHSVGLRLAHARPGVVAGSLSQRLGRR</sequence>
<accession>A0ACB8DDC0</accession>